<dbReference type="OrthoDB" id="4368687at2759"/>
<dbReference type="RefSeq" id="XP_056527060.1">
    <property type="nucleotide sequence ID" value="XM_056661894.1"/>
</dbReference>
<gene>
    <name evidence="1" type="ORF">N7515_001150</name>
</gene>
<organism evidence="1 2">
    <name type="scientific">Penicillium bovifimosum</name>
    <dbReference type="NCBI Taxonomy" id="126998"/>
    <lineage>
        <taxon>Eukaryota</taxon>
        <taxon>Fungi</taxon>
        <taxon>Dikarya</taxon>
        <taxon>Ascomycota</taxon>
        <taxon>Pezizomycotina</taxon>
        <taxon>Eurotiomycetes</taxon>
        <taxon>Eurotiomycetidae</taxon>
        <taxon>Eurotiales</taxon>
        <taxon>Aspergillaceae</taxon>
        <taxon>Penicillium</taxon>
    </lineage>
</organism>
<dbReference type="GeneID" id="81401064"/>
<keyword evidence="2" id="KW-1185">Reference proteome</keyword>
<protein>
    <submittedName>
        <fullName evidence="1">Uncharacterized protein</fullName>
    </submittedName>
</protein>
<proteinExistence type="predicted"/>
<reference evidence="1" key="2">
    <citation type="journal article" date="2023" name="IMA Fungus">
        <title>Comparative genomic study of the Penicillium genus elucidates a diverse pangenome and 15 lateral gene transfer events.</title>
        <authorList>
            <person name="Petersen C."/>
            <person name="Sorensen T."/>
            <person name="Nielsen M.R."/>
            <person name="Sondergaard T.E."/>
            <person name="Sorensen J.L."/>
            <person name="Fitzpatrick D.A."/>
            <person name="Frisvad J.C."/>
            <person name="Nielsen K.L."/>
        </authorList>
    </citation>
    <scope>NUCLEOTIDE SEQUENCE</scope>
    <source>
        <strain evidence="1">IBT 22155</strain>
    </source>
</reference>
<sequence>MSTVQRYSAARSDKDEVEVETGYGTIMSTSAGHLLRDQIMRQTGLLRQFRCVELEKDDELQGIVAMNRGRWVLANDENKAGKEEFSKG</sequence>
<dbReference type="Proteomes" id="UP001149079">
    <property type="component" value="Unassembled WGS sequence"/>
</dbReference>
<reference evidence="1" key="1">
    <citation type="submission" date="2022-11" db="EMBL/GenBank/DDBJ databases">
        <authorList>
            <person name="Petersen C."/>
        </authorList>
    </citation>
    <scope>NUCLEOTIDE SEQUENCE</scope>
    <source>
        <strain evidence="1">IBT 22155</strain>
    </source>
</reference>
<evidence type="ECO:0000313" key="2">
    <source>
        <dbReference type="Proteomes" id="UP001149079"/>
    </source>
</evidence>
<evidence type="ECO:0000313" key="1">
    <source>
        <dbReference type="EMBL" id="KAJ5146586.1"/>
    </source>
</evidence>
<name>A0A9W9HG12_9EURO</name>
<comment type="caution">
    <text evidence="1">The sequence shown here is derived from an EMBL/GenBank/DDBJ whole genome shotgun (WGS) entry which is preliminary data.</text>
</comment>
<dbReference type="AlphaFoldDB" id="A0A9W9HG12"/>
<dbReference type="EMBL" id="JAPQKL010000001">
    <property type="protein sequence ID" value="KAJ5146586.1"/>
    <property type="molecule type" value="Genomic_DNA"/>
</dbReference>
<accession>A0A9W9HG12</accession>